<organism evidence="2 3">
    <name type="scientific">Asparagus officinalis</name>
    <name type="common">Garden asparagus</name>
    <dbReference type="NCBI Taxonomy" id="4686"/>
    <lineage>
        <taxon>Eukaryota</taxon>
        <taxon>Viridiplantae</taxon>
        <taxon>Streptophyta</taxon>
        <taxon>Embryophyta</taxon>
        <taxon>Tracheophyta</taxon>
        <taxon>Spermatophyta</taxon>
        <taxon>Magnoliopsida</taxon>
        <taxon>Liliopsida</taxon>
        <taxon>Asparagales</taxon>
        <taxon>Asparagaceae</taxon>
        <taxon>Asparagoideae</taxon>
        <taxon>Asparagus</taxon>
    </lineage>
</organism>
<evidence type="ECO:0000313" key="2">
    <source>
        <dbReference type="EMBL" id="ONK81677.1"/>
    </source>
</evidence>
<sequence length="154" mass="17422">MENSPGNPSLEGEFLRRARKKYKHGRIDFGNDEEGHSNGDRGVDEESKTDQNAGGGDPFPHNQKPSYKERLTGQATLGLEEGDEWEHEDGEDETMFDDVVSDSDELREDGARIGFSMEEKKEMRRPWRNALIIKLLGGVLGRQITSMFLKEDHG</sequence>
<reference evidence="3" key="1">
    <citation type="journal article" date="2017" name="Nat. Commun.">
        <title>The asparagus genome sheds light on the origin and evolution of a young Y chromosome.</title>
        <authorList>
            <person name="Harkess A."/>
            <person name="Zhou J."/>
            <person name="Xu C."/>
            <person name="Bowers J.E."/>
            <person name="Van der Hulst R."/>
            <person name="Ayyampalayam S."/>
            <person name="Mercati F."/>
            <person name="Riccardi P."/>
            <person name="McKain M.R."/>
            <person name="Kakrana A."/>
            <person name="Tang H."/>
            <person name="Ray J."/>
            <person name="Groenendijk J."/>
            <person name="Arikit S."/>
            <person name="Mathioni S.M."/>
            <person name="Nakano M."/>
            <person name="Shan H."/>
            <person name="Telgmann-Rauber A."/>
            <person name="Kanno A."/>
            <person name="Yue Z."/>
            <person name="Chen H."/>
            <person name="Li W."/>
            <person name="Chen Y."/>
            <person name="Xu X."/>
            <person name="Zhang Y."/>
            <person name="Luo S."/>
            <person name="Chen H."/>
            <person name="Gao J."/>
            <person name="Mao Z."/>
            <person name="Pires J.C."/>
            <person name="Luo M."/>
            <person name="Kudrna D."/>
            <person name="Wing R.A."/>
            <person name="Meyers B.C."/>
            <person name="Yi K."/>
            <person name="Kong H."/>
            <person name="Lavrijsen P."/>
            <person name="Sunseri F."/>
            <person name="Falavigna A."/>
            <person name="Ye Y."/>
            <person name="Leebens-Mack J.H."/>
            <person name="Chen G."/>
        </authorList>
    </citation>
    <scope>NUCLEOTIDE SEQUENCE [LARGE SCALE GENOMIC DNA]</scope>
    <source>
        <strain evidence="3">cv. DH0086</strain>
    </source>
</reference>
<dbReference type="EMBL" id="CM007381">
    <property type="protein sequence ID" value="ONK81677.1"/>
    <property type="molecule type" value="Genomic_DNA"/>
</dbReference>
<protein>
    <submittedName>
        <fullName evidence="2">Uncharacterized protein</fullName>
    </submittedName>
</protein>
<evidence type="ECO:0000256" key="1">
    <source>
        <dbReference type="SAM" id="MobiDB-lite"/>
    </source>
</evidence>
<dbReference type="Gramene" id="ONK81677">
    <property type="protein sequence ID" value="ONK81677"/>
    <property type="gene ID" value="A4U43_C01F31750"/>
</dbReference>
<proteinExistence type="predicted"/>
<feature type="compositionally biased region" description="Acidic residues" evidence="1">
    <location>
        <begin position="80"/>
        <end position="104"/>
    </location>
</feature>
<dbReference type="OMA" id="DEWEHED"/>
<keyword evidence="3" id="KW-1185">Reference proteome</keyword>
<accession>A0A5P1FVW9</accession>
<name>A0A5P1FVW9_ASPOF</name>
<dbReference type="AlphaFoldDB" id="A0A5P1FVW9"/>
<feature type="region of interest" description="Disordered" evidence="1">
    <location>
        <begin position="24"/>
        <end position="104"/>
    </location>
</feature>
<dbReference type="Proteomes" id="UP000243459">
    <property type="component" value="Chromosome 1"/>
</dbReference>
<evidence type="ECO:0000313" key="3">
    <source>
        <dbReference type="Proteomes" id="UP000243459"/>
    </source>
</evidence>
<gene>
    <name evidence="2" type="ORF">A4U43_C01F31750</name>
</gene>
<feature type="compositionally biased region" description="Basic and acidic residues" evidence="1">
    <location>
        <begin position="25"/>
        <end position="49"/>
    </location>
</feature>